<keyword evidence="7" id="KW-0138">CF(0)</keyword>
<evidence type="ECO:0000256" key="8">
    <source>
        <dbReference type="ARBA" id="ARBA00022692"/>
    </source>
</evidence>
<evidence type="ECO:0000256" key="3">
    <source>
        <dbReference type="ARBA" id="ARBA00009281"/>
    </source>
</evidence>
<keyword evidence="14" id="KW-0066">ATP synthesis</keyword>
<comment type="function">
    <text evidence="1">This is one of the chains of the nonenzymatic component (CF(0) subunit) of the mitochondrial ATPase complex.</text>
</comment>
<comment type="similarity">
    <text evidence="3">Belongs to the ATPase protein MI25 family.</text>
</comment>
<keyword evidence="9" id="KW-0375">Hydrogen ion transport</keyword>
<evidence type="ECO:0000256" key="15">
    <source>
        <dbReference type="SAM" id="Phobius"/>
    </source>
</evidence>
<reference evidence="16" key="1">
    <citation type="journal article" date="2015" name="Mitochondrial DNA">
        <title>Complete mitochondrial genome of a hydrocarbon-producing green alga Botryococcus braunii strain Showa.</title>
        <authorList>
            <person name="Zou J."/>
            <person name="Bi G."/>
        </authorList>
    </citation>
    <scope>NUCLEOTIDE SEQUENCE</scope>
</reference>
<dbReference type="PANTHER" id="PTHR37774">
    <property type="entry name" value="ATP SYNTHASE PROTEIN MI25-RELATED"/>
    <property type="match status" value="1"/>
</dbReference>
<sequence length="191" mass="22356">MATYTNQRWRMYLILFLIFCVLSSTHILIYNEELLVVITFFFFLSFLSQYFGNTIKESLDERSDTIGTELQNLFLLRRDSLQELSEEYERALELPFGMKGLNHFTKQELKRGVQSTQKALRSTLSHQMGQKVTTLLGSATTGESELQIQIGRNQLGIILYHLENLWRGKKIPSWDRKRVERGIKSLKEIRS</sequence>
<keyword evidence="12 16" id="KW-0496">Mitochondrion</keyword>
<protein>
    <recommendedName>
        <fullName evidence="5">ATP synthase protein MI25</fullName>
    </recommendedName>
</protein>
<accession>A0A0U2EZW1</accession>
<evidence type="ECO:0000256" key="5">
    <source>
        <dbReference type="ARBA" id="ARBA00017388"/>
    </source>
</evidence>
<comment type="subcellular location">
    <subcellularLocation>
        <location evidence="2">Mitochondrion membrane</location>
        <topology evidence="2">Single-pass membrane protein</topology>
    </subcellularLocation>
</comment>
<evidence type="ECO:0000256" key="4">
    <source>
        <dbReference type="ARBA" id="ARBA00011648"/>
    </source>
</evidence>
<gene>
    <name evidence="16" type="primary">atp4</name>
</gene>
<evidence type="ECO:0000256" key="10">
    <source>
        <dbReference type="ARBA" id="ARBA00022989"/>
    </source>
</evidence>
<keyword evidence="6" id="KW-0813">Transport</keyword>
<evidence type="ECO:0000256" key="7">
    <source>
        <dbReference type="ARBA" id="ARBA00022547"/>
    </source>
</evidence>
<dbReference type="GO" id="GO:0045259">
    <property type="term" value="C:proton-transporting ATP synthase complex"/>
    <property type="evidence" value="ECO:0007669"/>
    <property type="project" value="UniProtKB-KW"/>
</dbReference>
<evidence type="ECO:0000256" key="2">
    <source>
        <dbReference type="ARBA" id="ARBA00004304"/>
    </source>
</evidence>
<feature type="transmembrane region" description="Helical" evidence="15">
    <location>
        <begin position="12"/>
        <end position="29"/>
    </location>
</feature>
<name>A0A0U2EZW1_BOTBR</name>
<feature type="transmembrane region" description="Helical" evidence="15">
    <location>
        <begin position="35"/>
        <end position="52"/>
    </location>
</feature>
<evidence type="ECO:0000256" key="14">
    <source>
        <dbReference type="ARBA" id="ARBA00023310"/>
    </source>
</evidence>
<keyword evidence="8 15" id="KW-0812">Transmembrane</keyword>
<dbReference type="GO" id="GO:0015078">
    <property type="term" value="F:proton transmembrane transporter activity"/>
    <property type="evidence" value="ECO:0007669"/>
    <property type="project" value="InterPro"/>
</dbReference>
<evidence type="ECO:0000256" key="1">
    <source>
        <dbReference type="ARBA" id="ARBA00003096"/>
    </source>
</evidence>
<geneLocation type="mitochondrion" evidence="16"/>
<organism evidence="16">
    <name type="scientific">Botryococcus braunii</name>
    <name type="common">Green alga</name>
    <dbReference type="NCBI Taxonomy" id="38881"/>
    <lineage>
        <taxon>Eukaryota</taxon>
        <taxon>Viridiplantae</taxon>
        <taxon>Chlorophyta</taxon>
        <taxon>core chlorophytes</taxon>
        <taxon>Trebouxiophyceae</taxon>
        <taxon>Trebouxiophyceae incertae sedis</taxon>
        <taxon>Elliptochloris clade</taxon>
        <taxon>Botryococcus</taxon>
    </lineage>
</organism>
<keyword evidence="13 15" id="KW-0472">Membrane</keyword>
<dbReference type="EMBL" id="KR057902">
    <property type="protein sequence ID" value="AKU37089.1"/>
    <property type="molecule type" value="Genomic_DNA"/>
</dbReference>
<evidence type="ECO:0000256" key="9">
    <source>
        <dbReference type="ARBA" id="ARBA00022781"/>
    </source>
</evidence>
<evidence type="ECO:0000256" key="6">
    <source>
        <dbReference type="ARBA" id="ARBA00022448"/>
    </source>
</evidence>
<dbReference type="PANTHER" id="PTHR37774:SF4">
    <property type="entry name" value="ATP SYNTHASE PROTEIN MI25"/>
    <property type="match status" value="1"/>
</dbReference>
<evidence type="ECO:0000256" key="12">
    <source>
        <dbReference type="ARBA" id="ARBA00023128"/>
    </source>
</evidence>
<evidence type="ECO:0000256" key="13">
    <source>
        <dbReference type="ARBA" id="ARBA00023136"/>
    </source>
</evidence>
<keyword evidence="11" id="KW-0406">Ion transport</keyword>
<comment type="subunit">
    <text evidence="4">F-type ATPases have 2 components, CF(1) - the catalytic core - and CF(0) - the membrane proton channel. CF(1) has five subunits: alpha(3), beta(3), gamma(1), delta(1), epsilon(1). CF(0) has three main subunits: a, b and c.</text>
</comment>
<dbReference type="GO" id="GO:0031966">
    <property type="term" value="C:mitochondrial membrane"/>
    <property type="evidence" value="ECO:0007669"/>
    <property type="project" value="UniProtKB-SubCell"/>
</dbReference>
<dbReference type="InterPro" id="IPR008688">
    <property type="entry name" value="ATP_synth_Bsub_B/MI25"/>
</dbReference>
<proteinExistence type="inferred from homology"/>
<dbReference type="RefSeq" id="YP_009162780.1">
    <property type="nucleotide sequence ID" value="NC_027722.1"/>
</dbReference>
<evidence type="ECO:0000313" key="16">
    <source>
        <dbReference type="EMBL" id="AKU37089.1"/>
    </source>
</evidence>
<dbReference type="InterPro" id="IPR044988">
    <property type="entry name" value="MI25_plants"/>
</dbReference>
<dbReference type="GO" id="GO:0015986">
    <property type="term" value="P:proton motive force-driven ATP synthesis"/>
    <property type="evidence" value="ECO:0007669"/>
    <property type="project" value="InterPro"/>
</dbReference>
<dbReference type="Pfam" id="PF05405">
    <property type="entry name" value="Mt_ATP-synt_B"/>
    <property type="match status" value="1"/>
</dbReference>
<keyword evidence="10 15" id="KW-1133">Transmembrane helix</keyword>
<dbReference type="AlphaFoldDB" id="A0A0U2EZW1"/>
<dbReference type="GeneID" id="25396248"/>
<evidence type="ECO:0000256" key="11">
    <source>
        <dbReference type="ARBA" id="ARBA00023065"/>
    </source>
</evidence>